<name>A0A0A9D227_ARUDO</name>
<protein>
    <submittedName>
        <fullName evidence="1">Uncharacterized protein</fullName>
    </submittedName>
</protein>
<sequence length="41" mass="4474">MLFDMSSTYAACMNYIIGGKLSLLGVNALWDIDHLLSVLLA</sequence>
<dbReference type="AlphaFoldDB" id="A0A0A9D227"/>
<organism evidence="1">
    <name type="scientific">Arundo donax</name>
    <name type="common">Giant reed</name>
    <name type="synonym">Donax arundinaceus</name>
    <dbReference type="NCBI Taxonomy" id="35708"/>
    <lineage>
        <taxon>Eukaryota</taxon>
        <taxon>Viridiplantae</taxon>
        <taxon>Streptophyta</taxon>
        <taxon>Embryophyta</taxon>
        <taxon>Tracheophyta</taxon>
        <taxon>Spermatophyta</taxon>
        <taxon>Magnoliopsida</taxon>
        <taxon>Liliopsida</taxon>
        <taxon>Poales</taxon>
        <taxon>Poaceae</taxon>
        <taxon>PACMAD clade</taxon>
        <taxon>Arundinoideae</taxon>
        <taxon>Arundineae</taxon>
        <taxon>Arundo</taxon>
    </lineage>
</organism>
<dbReference type="EMBL" id="GBRH01216024">
    <property type="protein sequence ID" value="JAD81871.1"/>
    <property type="molecule type" value="Transcribed_RNA"/>
</dbReference>
<reference evidence="1" key="1">
    <citation type="submission" date="2014-09" db="EMBL/GenBank/DDBJ databases">
        <authorList>
            <person name="Magalhaes I.L.F."/>
            <person name="Oliveira U."/>
            <person name="Santos F.R."/>
            <person name="Vidigal T.H.D.A."/>
            <person name="Brescovit A.D."/>
            <person name="Santos A.J."/>
        </authorList>
    </citation>
    <scope>NUCLEOTIDE SEQUENCE</scope>
    <source>
        <tissue evidence="1">Shoot tissue taken approximately 20 cm above the soil surface</tissue>
    </source>
</reference>
<proteinExistence type="predicted"/>
<reference evidence="1" key="2">
    <citation type="journal article" date="2015" name="Data Brief">
        <title>Shoot transcriptome of the giant reed, Arundo donax.</title>
        <authorList>
            <person name="Barrero R.A."/>
            <person name="Guerrero F.D."/>
            <person name="Moolhuijzen P."/>
            <person name="Goolsby J.A."/>
            <person name="Tidwell J."/>
            <person name="Bellgard S.E."/>
            <person name="Bellgard M.I."/>
        </authorList>
    </citation>
    <scope>NUCLEOTIDE SEQUENCE</scope>
    <source>
        <tissue evidence="1">Shoot tissue taken approximately 20 cm above the soil surface</tissue>
    </source>
</reference>
<accession>A0A0A9D227</accession>
<evidence type="ECO:0000313" key="1">
    <source>
        <dbReference type="EMBL" id="JAD81871.1"/>
    </source>
</evidence>